<dbReference type="AlphaFoldDB" id="A0AAW5JK35"/>
<gene>
    <name evidence="2" type="ORF">NE579_08730</name>
</gene>
<proteinExistence type="predicted"/>
<feature type="transmembrane region" description="Helical" evidence="1">
    <location>
        <begin position="12"/>
        <end position="31"/>
    </location>
</feature>
<comment type="caution">
    <text evidence="2">The sequence shown here is derived from an EMBL/GenBank/DDBJ whole genome shotgun (WGS) entry which is preliminary data.</text>
</comment>
<evidence type="ECO:0000313" key="3">
    <source>
        <dbReference type="Proteomes" id="UP001204562"/>
    </source>
</evidence>
<name>A0AAW5JK35_9FIRM</name>
<reference evidence="2" key="1">
    <citation type="submission" date="2022-06" db="EMBL/GenBank/DDBJ databases">
        <title>Isolation of gut microbiota from human fecal samples.</title>
        <authorList>
            <person name="Pamer E.G."/>
            <person name="Barat B."/>
            <person name="Waligurski E."/>
            <person name="Medina S."/>
            <person name="Paddock L."/>
            <person name="Mostad J."/>
        </authorList>
    </citation>
    <scope>NUCLEOTIDE SEQUENCE</scope>
    <source>
        <strain evidence="2">DFI.9.91</strain>
    </source>
</reference>
<evidence type="ECO:0000313" key="2">
    <source>
        <dbReference type="EMBL" id="MCQ4770546.1"/>
    </source>
</evidence>
<keyword evidence="1" id="KW-0812">Transmembrane</keyword>
<keyword evidence="1" id="KW-1133">Transmembrane helix</keyword>
<feature type="transmembrane region" description="Helical" evidence="1">
    <location>
        <begin position="126"/>
        <end position="151"/>
    </location>
</feature>
<accession>A0AAW5JK35</accession>
<organism evidence="2 3">
    <name type="scientific">Intestinimonas massiliensis</name>
    <name type="common">ex Afouda et al. 2020</name>
    <dbReference type="NCBI Taxonomy" id="1673721"/>
    <lineage>
        <taxon>Bacteria</taxon>
        <taxon>Bacillati</taxon>
        <taxon>Bacillota</taxon>
        <taxon>Clostridia</taxon>
        <taxon>Eubacteriales</taxon>
        <taxon>Intestinimonas</taxon>
    </lineage>
</organism>
<feature type="transmembrane region" description="Helical" evidence="1">
    <location>
        <begin position="157"/>
        <end position="179"/>
    </location>
</feature>
<keyword evidence="1" id="KW-0472">Membrane</keyword>
<evidence type="ECO:0000256" key="1">
    <source>
        <dbReference type="SAM" id="Phobius"/>
    </source>
</evidence>
<dbReference type="Pfam" id="PF11188">
    <property type="entry name" value="DUF2975"/>
    <property type="match status" value="1"/>
</dbReference>
<dbReference type="Proteomes" id="UP001204562">
    <property type="component" value="Unassembled WGS sequence"/>
</dbReference>
<dbReference type="EMBL" id="JANFYS010000016">
    <property type="protein sequence ID" value="MCQ4770546.1"/>
    <property type="molecule type" value="Genomic_DNA"/>
</dbReference>
<dbReference type="InterPro" id="IPR021354">
    <property type="entry name" value="DUF2975"/>
</dbReference>
<feature type="transmembrane region" description="Helical" evidence="1">
    <location>
        <begin position="79"/>
        <end position="100"/>
    </location>
</feature>
<sequence length="193" mass="21091">MEKTSVQKLAGVLKLLVTITFICNLVALFLVPGCSRLRSLDELVGGALYFSNEGSLAVAARMVGYFVSAWQEVWLFGGPYAAVLTSFLLFCGVCTAVILWQARRVLDTVLAGNTFTFENAANMRRAAICCFLISAAALGRTVWGLCFYRSLMPLLTYNALFVPVFLMAGLLCMVMSALFRQAAELKAENDLTI</sequence>
<protein>
    <submittedName>
        <fullName evidence="2">DUF2975 domain-containing protein</fullName>
    </submittedName>
</protein>